<accession>B8I452</accession>
<keyword evidence="2" id="KW-1185">Reference proteome</keyword>
<dbReference type="Proteomes" id="UP000001349">
    <property type="component" value="Chromosome"/>
</dbReference>
<dbReference type="RefSeq" id="WP_015925583.1">
    <property type="nucleotide sequence ID" value="NC_011898.1"/>
</dbReference>
<evidence type="ECO:0000313" key="2">
    <source>
        <dbReference type="Proteomes" id="UP000001349"/>
    </source>
</evidence>
<dbReference type="AlphaFoldDB" id="B8I452"/>
<proteinExistence type="predicted"/>
<protein>
    <submittedName>
        <fullName evidence="1">Uncharacterized protein</fullName>
    </submittedName>
</protein>
<dbReference type="KEGG" id="cce:Ccel_2142"/>
<dbReference type="HOGENOM" id="CLU_2952137_0_0_9"/>
<evidence type="ECO:0000313" key="1">
    <source>
        <dbReference type="EMBL" id="ACL76485.1"/>
    </source>
</evidence>
<organism evidence="1 2">
    <name type="scientific">Ruminiclostridium cellulolyticum (strain ATCC 35319 / DSM 5812 / JCM 6584 / H10)</name>
    <name type="common">Clostridium cellulolyticum</name>
    <dbReference type="NCBI Taxonomy" id="394503"/>
    <lineage>
        <taxon>Bacteria</taxon>
        <taxon>Bacillati</taxon>
        <taxon>Bacillota</taxon>
        <taxon>Clostridia</taxon>
        <taxon>Eubacteriales</taxon>
        <taxon>Oscillospiraceae</taxon>
        <taxon>Ruminiclostridium</taxon>
    </lineage>
</organism>
<dbReference type="eggNOG" id="ENOG502ZENA">
    <property type="taxonomic scope" value="Bacteria"/>
</dbReference>
<dbReference type="OrthoDB" id="1740119at2"/>
<name>B8I452_RUMCH</name>
<sequence>MPDKVIIKPDITPEERLKRLNKVEAVISQITGYQCSNVPFVKELNRKNKTSRKHVNNNQ</sequence>
<dbReference type="EMBL" id="CP001348">
    <property type="protein sequence ID" value="ACL76485.1"/>
    <property type="molecule type" value="Genomic_DNA"/>
</dbReference>
<gene>
    <name evidence="1" type="ordered locus">Ccel_2142</name>
</gene>
<reference evidence="1 2" key="1">
    <citation type="submission" date="2009-01" db="EMBL/GenBank/DDBJ databases">
        <title>Complete sequence of Clostridium cellulolyticum H10.</title>
        <authorList>
            <consortium name="US DOE Joint Genome Institute"/>
            <person name="Lucas S."/>
            <person name="Copeland A."/>
            <person name="Lapidus A."/>
            <person name="Glavina del Rio T."/>
            <person name="Dalin E."/>
            <person name="Tice H."/>
            <person name="Bruce D."/>
            <person name="Goodwin L."/>
            <person name="Pitluck S."/>
            <person name="Chertkov O."/>
            <person name="Saunders E."/>
            <person name="Brettin T."/>
            <person name="Detter J.C."/>
            <person name="Han C."/>
            <person name="Larimer F."/>
            <person name="Land M."/>
            <person name="Hauser L."/>
            <person name="Kyrpides N."/>
            <person name="Ivanova N."/>
            <person name="Zhou J."/>
            <person name="Richardson P."/>
        </authorList>
    </citation>
    <scope>NUCLEOTIDE SEQUENCE [LARGE SCALE GENOMIC DNA]</scope>
    <source>
        <strain evidence="2">ATCC 35319 / DSM 5812 / JCM 6584 / H10</strain>
    </source>
</reference>